<evidence type="ECO:0000256" key="2">
    <source>
        <dbReference type="ARBA" id="ARBA00022679"/>
    </source>
</evidence>
<evidence type="ECO:0000256" key="4">
    <source>
        <dbReference type="ARBA" id="ARBA00022723"/>
    </source>
</evidence>
<keyword evidence="2 8" id="KW-0808">Transferase</keyword>
<dbReference type="NCBIfam" id="TIGR00510">
    <property type="entry name" value="lipA"/>
    <property type="match status" value="1"/>
</dbReference>
<comment type="function">
    <text evidence="8">Catalyzes the radical-mediated insertion of two sulfur atoms into the C-6 and C-8 positions of the octanoyl moiety bound to the lipoyl domains of lipoate-dependent enzymes, thereby converting the octanoylated domains into lipoylated derivatives.</text>
</comment>
<evidence type="ECO:0000256" key="6">
    <source>
        <dbReference type="ARBA" id="ARBA00023014"/>
    </source>
</evidence>
<dbReference type="SFLD" id="SFLDF00271">
    <property type="entry name" value="lipoyl_synthase"/>
    <property type="match status" value="1"/>
</dbReference>
<dbReference type="SFLD" id="SFLDS00029">
    <property type="entry name" value="Radical_SAM"/>
    <property type="match status" value="1"/>
</dbReference>
<evidence type="ECO:0000256" key="5">
    <source>
        <dbReference type="ARBA" id="ARBA00023004"/>
    </source>
</evidence>
<comment type="subcellular location">
    <subcellularLocation>
        <location evidence="8">Cytoplasm</location>
    </subcellularLocation>
</comment>
<keyword evidence="1 8" id="KW-0004">4Fe-4S</keyword>
<dbReference type="Proteomes" id="UP001222087">
    <property type="component" value="Chromosome"/>
</dbReference>
<dbReference type="InterPro" id="IPR058240">
    <property type="entry name" value="rSAM_sf"/>
</dbReference>
<dbReference type="EMBL" id="CP119078">
    <property type="protein sequence ID" value="WED41931.1"/>
    <property type="molecule type" value="Genomic_DNA"/>
</dbReference>
<keyword evidence="8" id="KW-0963">Cytoplasm</keyword>
<dbReference type="PROSITE" id="PS51918">
    <property type="entry name" value="RADICAL_SAM"/>
    <property type="match status" value="1"/>
</dbReference>
<feature type="binding site" evidence="8">
    <location>
        <position position="313"/>
    </location>
    <ligand>
        <name>[4Fe-4S] cluster</name>
        <dbReference type="ChEBI" id="CHEBI:49883"/>
        <label>1</label>
    </ligand>
</feature>
<feature type="binding site" evidence="8">
    <location>
        <position position="98"/>
    </location>
    <ligand>
        <name>[4Fe-4S] cluster</name>
        <dbReference type="ChEBI" id="CHEBI:49883"/>
        <label>2</label>
        <note>4Fe-4S-S-AdoMet</note>
    </ligand>
</feature>
<keyword evidence="3 8" id="KW-0949">S-adenosyl-L-methionine</keyword>
<keyword evidence="5 8" id="KW-0408">Iron</keyword>
<dbReference type="NCBIfam" id="NF004019">
    <property type="entry name" value="PRK05481.1"/>
    <property type="match status" value="1"/>
</dbReference>
<dbReference type="CDD" id="cd01335">
    <property type="entry name" value="Radical_SAM"/>
    <property type="match status" value="1"/>
</dbReference>
<dbReference type="PANTHER" id="PTHR10949:SF0">
    <property type="entry name" value="LIPOYL SYNTHASE, MITOCHONDRIAL"/>
    <property type="match status" value="1"/>
</dbReference>
<feature type="binding site" evidence="8">
    <location>
        <position position="83"/>
    </location>
    <ligand>
        <name>[4Fe-4S] cluster</name>
        <dbReference type="ChEBI" id="CHEBI:49883"/>
        <label>1</label>
    </ligand>
</feature>
<dbReference type="Pfam" id="PF04055">
    <property type="entry name" value="Radical_SAM"/>
    <property type="match status" value="1"/>
</dbReference>
<dbReference type="EC" id="2.8.1.8" evidence="8"/>
<dbReference type="RefSeq" id="WP_275087755.1">
    <property type="nucleotide sequence ID" value="NZ_CP119078.1"/>
</dbReference>
<keyword evidence="11" id="KW-1185">Reference proteome</keyword>
<evidence type="ECO:0000256" key="1">
    <source>
        <dbReference type="ARBA" id="ARBA00022485"/>
    </source>
</evidence>
<gene>
    <name evidence="8 10" type="primary">lipA</name>
    <name evidence="10" type="ORF">PXX05_08275</name>
</gene>
<proteinExistence type="inferred from homology"/>
<comment type="pathway">
    <text evidence="8">Protein modification; protein lipoylation via endogenous pathway; protein N(6)-(lipoyl)lysine from octanoyl-[acyl-carrier-protein]: step 2/2.</text>
</comment>
<dbReference type="SMART" id="SM00729">
    <property type="entry name" value="Elp3"/>
    <property type="match status" value="1"/>
</dbReference>
<dbReference type="PANTHER" id="PTHR10949">
    <property type="entry name" value="LIPOYL SYNTHASE"/>
    <property type="match status" value="1"/>
</dbReference>
<comment type="similarity">
    <text evidence="8">Belongs to the radical SAM superfamily. Lipoyl synthase family.</text>
</comment>
<dbReference type="SFLD" id="SFLDG01058">
    <property type="entry name" value="lipoyl_synthase_like"/>
    <property type="match status" value="1"/>
</dbReference>
<accession>A0ABY8ARN0</accession>
<evidence type="ECO:0000256" key="8">
    <source>
        <dbReference type="HAMAP-Rule" id="MF_00206"/>
    </source>
</evidence>
<comment type="catalytic activity">
    <reaction evidence="7 8">
        <text>[[Fe-S] cluster scaffold protein carrying a second [4Fe-4S](2+) cluster] + N(6)-octanoyl-L-lysyl-[protein] + 2 oxidized [2Fe-2S]-[ferredoxin] + 2 S-adenosyl-L-methionine + 4 H(+) = [[Fe-S] cluster scaffold protein] + N(6)-[(R)-dihydrolipoyl]-L-lysyl-[protein] + 4 Fe(3+) + 2 hydrogen sulfide + 2 5'-deoxyadenosine + 2 L-methionine + 2 reduced [2Fe-2S]-[ferredoxin]</text>
        <dbReference type="Rhea" id="RHEA:16585"/>
        <dbReference type="Rhea" id="RHEA-COMP:9928"/>
        <dbReference type="Rhea" id="RHEA-COMP:10000"/>
        <dbReference type="Rhea" id="RHEA-COMP:10001"/>
        <dbReference type="Rhea" id="RHEA-COMP:10475"/>
        <dbReference type="Rhea" id="RHEA-COMP:14568"/>
        <dbReference type="Rhea" id="RHEA-COMP:14569"/>
        <dbReference type="ChEBI" id="CHEBI:15378"/>
        <dbReference type="ChEBI" id="CHEBI:17319"/>
        <dbReference type="ChEBI" id="CHEBI:29034"/>
        <dbReference type="ChEBI" id="CHEBI:29919"/>
        <dbReference type="ChEBI" id="CHEBI:33722"/>
        <dbReference type="ChEBI" id="CHEBI:33737"/>
        <dbReference type="ChEBI" id="CHEBI:33738"/>
        <dbReference type="ChEBI" id="CHEBI:57844"/>
        <dbReference type="ChEBI" id="CHEBI:59789"/>
        <dbReference type="ChEBI" id="CHEBI:78809"/>
        <dbReference type="ChEBI" id="CHEBI:83100"/>
        <dbReference type="EC" id="2.8.1.8"/>
    </reaction>
</comment>
<dbReference type="Gene3D" id="3.20.20.70">
    <property type="entry name" value="Aldolase class I"/>
    <property type="match status" value="1"/>
</dbReference>
<evidence type="ECO:0000256" key="3">
    <source>
        <dbReference type="ARBA" id="ARBA00022691"/>
    </source>
</evidence>
<protein>
    <recommendedName>
        <fullName evidence="8">Lipoyl synthase</fullName>
        <ecNumber evidence="8">2.8.1.8</ecNumber>
    </recommendedName>
    <alternativeName>
        <fullName evidence="8">Lip-syn</fullName>
        <shortName evidence="8">LS</shortName>
    </alternativeName>
    <alternativeName>
        <fullName evidence="8">Lipoate synthase</fullName>
    </alternativeName>
    <alternativeName>
        <fullName evidence="8">Lipoic acid synthase</fullName>
    </alternativeName>
    <alternativeName>
        <fullName evidence="8">Sulfur insertion protein LipA</fullName>
    </alternativeName>
</protein>
<feature type="binding site" evidence="8">
    <location>
        <position position="102"/>
    </location>
    <ligand>
        <name>[4Fe-4S] cluster</name>
        <dbReference type="ChEBI" id="CHEBI:49883"/>
        <label>2</label>
        <note>4Fe-4S-S-AdoMet</note>
    </ligand>
</feature>
<feature type="domain" description="Radical SAM core" evidence="9">
    <location>
        <begin position="83"/>
        <end position="303"/>
    </location>
</feature>
<dbReference type="InterPro" id="IPR007197">
    <property type="entry name" value="rSAM"/>
</dbReference>
<organism evidence="10 11">
    <name type="scientific">Legionella cardiaca</name>
    <dbReference type="NCBI Taxonomy" id="1071983"/>
    <lineage>
        <taxon>Bacteria</taxon>
        <taxon>Pseudomonadati</taxon>
        <taxon>Pseudomonadota</taxon>
        <taxon>Gammaproteobacteria</taxon>
        <taxon>Legionellales</taxon>
        <taxon>Legionellaceae</taxon>
        <taxon>Legionella</taxon>
    </lineage>
</organism>
<dbReference type="NCBIfam" id="NF009544">
    <property type="entry name" value="PRK12928.1"/>
    <property type="match status" value="1"/>
</dbReference>
<dbReference type="SUPFAM" id="SSF102114">
    <property type="entry name" value="Radical SAM enzymes"/>
    <property type="match status" value="1"/>
</dbReference>
<keyword evidence="6 8" id="KW-0411">Iron-sulfur</keyword>
<dbReference type="InterPro" id="IPR013785">
    <property type="entry name" value="Aldolase_TIM"/>
</dbReference>
<evidence type="ECO:0000313" key="10">
    <source>
        <dbReference type="EMBL" id="WED41931.1"/>
    </source>
</evidence>
<name>A0ABY8ARN0_9GAMM</name>
<sequence>MSKLKNIPVVIESGQKYRTEQGVVAIKDGVKSTEQPFERLPKPKWLRIVNHTTPAYHQVKEQVVKHRLATVCEEAKCPNIGECWSHGTATIMLMGAVCTRACRFCSVDTGNPHGWLDAEEPNNTANTVALMNLDYVVLTSVNRDDLPDGGAKHYADTIRAIKVRSPKTKVEALTPDFQGVQESVAILLDSGVDVFAQNVETVERLTHPVRDNRAGYWQTLNVLAYAKQYRPDVLTKTSLMLGLGETDEEIIKTMDELRAQQVDILTLGQYLQPTRNHLPVARYVTPEKFLEFREIGLQKGFFEVASGPLVRSSYRADRVFKRDNLGL</sequence>
<evidence type="ECO:0000313" key="11">
    <source>
        <dbReference type="Proteomes" id="UP001222087"/>
    </source>
</evidence>
<dbReference type="GO" id="GO:0016992">
    <property type="term" value="F:lipoate synthase activity"/>
    <property type="evidence" value="ECO:0007669"/>
    <property type="project" value="UniProtKB-EC"/>
</dbReference>
<evidence type="ECO:0000259" key="9">
    <source>
        <dbReference type="PROSITE" id="PS51918"/>
    </source>
</evidence>
<keyword evidence="4 8" id="KW-0479">Metal-binding</keyword>
<dbReference type="InterPro" id="IPR003698">
    <property type="entry name" value="Lipoyl_synth"/>
</dbReference>
<evidence type="ECO:0000256" key="7">
    <source>
        <dbReference type="ARBA" id="ARBA00047326"/>
    </source>
</evidence>
<feature type="binding site" evidence="8">
    <location>
        <position position="105"/>
    </location>
    <ligand>
        <name>[4Fe-4S] cluster</name>
        <dbReference type="ChEBI" id="CHEBI:49883"/>
        <label>2</label>
        <note>4Fe-4S-S-AdoMet</note>
    </ligand>
</feature>
<feature type="binding site" evidence="8">
    <location>
        <position position="72"/>
    </location>
    <ligand>
        <name>[4Fe-4S] cluster</name>
        <dbReference type="ChEBI" id="CHEBI:49883"/>
        <label>1</label>
    </ligand>
</feature>
<feature type="binding site" evidence="8">
    <location>
        <position position="77"/>
    </location>
    <ligand>
        <name>[4Fe-4S] cluster</name>
        <dbReference type="ChEBI" id="CHEBI:49883"/>
        <label>1</label>
    </ligand>
</feature>
<dbReference type="InterPro" id="IPR006638">
    <property type="entry name" value="Elp3/MiaA/NifB-like_rSAM"/>
</dbReference>
<dbReference type="PIRSF" id="PIRSF005963">
    <property type="entry name" value="Lipoyl_synth"/>
    <property type="match status" value="1"/>
</dbReference>
<comment type="cofactor">
    <cofactor evidence="8">
        <name>[4Fe-4S] cluster</name>
        <dbReference type="ChEBI" id="CHEBI:49883"/>
    </cofactor>
    <text evidence="8">Binds 2 [4Fe-4S] clusters per subunit. One cluster is coordinated with 3 cysteines and an exchangeable S-adenosyl-L-methionine.</text>
</comment>
<reference evidence="10 11" key="1">
    <citation type="submission" date="2023-02" db="EMBL/GenBank/DDBJ databases">
        <title>Genome Sequence of L. cardiaca H63T.</title>
        <authorList>
            <person name="Lopez A.E."/>
            <person name="Cianciotto N.P."/>
        </authorList>
    </citation>
    <scope>NUCLEOTIDE SEQUENCE [LARGE SCALE GENOMIC DNA]</scope>
    <source>
        <strain evidence="10 11">H63</strain>
    </source>
</reference>
<dbReference type="HAMAP" id="MF_00206">
    <property type="entry name" value="Lipoyl_synth"/>
    <property type="match status" value="1"/>
</dbReference>